<feature type="signal peptide" evidence="2">
    <location>
        <begin position="1"/>
        <end position="27"/>
    </location>
</feature>
<dbReference type="OrthoDB" id="5700849at2"/>
<accession>A0A154KZY0</accession>
<dbReference type="Pfam" id="PF19574">
    <property type="entry name" value="LolA_3"/>
    <property type="match status" value="1"/>
</dbReference>
<dbReference type="AlphaFoldDB" id="A0A154KZY0"/>
<keyword evidence="1 2" id="KW-0732">Signal</keyword>
<proteinExistence type="predicted"/>
<name>A0A154KZY0_9PROT</name>
<gene>
    <name evidence="3" type="ORF">AUP42_08260</name>
</gene>
<feature type="chain" id="PRO_5007596821" description="Outer membrane lipoprotein carrier protein LolA" evidence="2">
    <location>
        <begin position="28"/>
        <end position="211"/>
    </location>
</feature>
<sequence>MIPIRRLIASVATAILLTASMIGTARADDIPAPATIGTEQYLGGSFTMDRHLDGFEKPLTSNGDFVLSPANGLVWRTLQPFPGTTILDDHGITRIDDQGNRDELARGDQFRQFVELISAVLAGNWQPLEQRFDIAKDTTENGTWQVILTPKDGSTIQNQISKITTTGNDFVENVRLEKPTGDHDAITLSDQSLQGLPLPPEFAALLTGTGQ</sequence>
<dbReference type="SUPFAM" id="SSF89392">
    <property type="entry name" value="Prokaryotic lipoproteins and lipoprotein localization factors"/>
    <property type="match status" value="1"/>
</dbReference>
<evidence type="ECO:0000256" key="1">
    <source>
        <dbReference type="ARBA" id="ARBA00022729"/>
    </source>
</evidence>
<dbReference type="InterPro" id="IPR004564">
    <property type="entry name" value="OM_lipoprot_carrier_LolA-like"/>
</dbReference>
<evidence type="ECO:0000256" key="2">
    <source>
        <dbReference type="SAM" id="SignalP"/>
    </source>
</evidence>
<evidence type="ECO:0000313" key="3">
    <source>
        <dbReference type="EMBL" id="KZB60536.1"/>
    </source>
</evidence>
<evidence type="ECO:0008006" key="5">
    <source>
        <dbReference type="Google" id="ProtNLM"/>
    </source>
</evidence>
<comment type="caution">
    <text evidence="3">The sequence shown here is derived from an EMBL/GenBank/DDBJ whole genome shotgun (WGS) entry which is preliminary data.</text>
</comment>
<evidence type="ECO:0000313" key="4">
    <source>
        <dbReference type="Proteomes" id="UP000076335"/>
    </source>
</evidence>
<reference evidence="3 4" key="1">
    <citation type="submission" date="2015-12" db="EMBL/GenBank/DDBJ databases">
        <title>Genome sequence of Thalassospira lucentensis MCCC 1A02072.</title>
        <authorList>
            <person name="Lu L."/>
            <person name="Lai Q."/>
            <person name="Shao Z."/>
            <person name="Qian P."/>
        </authorList>
    </citation>
    <scope>NUCLEOTIDE SEQUENCE [LARGE SCALE GENOMIC DNA]</scope>
    <source>
        <strain evidence="3 4">MCCC 1A02072</strain>
    </source>
</reference>
<dbReference type="Gene3D" id="2.50.20.10">
    <property type="entry name" value="Lipoprotein localisation LolA/LolB/LppX"/>
    <property type="match status" value="1"/>
</dbReference>
<protein>
    <recommendedName>
        <fullName evidence="5">Outer membrane lipoprotein carrier protein LolA</fullName>
    </recommendedName>
</protein>
<organism evidence="3 4">
    <name type="scientific">Thalassospira lucentensis</name>
    <dbReference type="NCBI Taxonomy" id="168935"/>
    <lineage>
        <taxon>Bacteria</taxon>
        <taxon>Pseudomonadati</taxon>
        <taxon>Pseudomonadota</taxon>
        <taxon>Alphaproteobacteria</taxon>
        <taxon>Rhodospirillales</taxon>
        <taxon>Thalassospiraceae</taxon>
        <taxon>Thalassospira</taxon>
    </lineage>
</organism>
<dbReference type="CDD" id="cd16325">
    <property type="entry name" value="LolA"/>
    <property type="match status" value="1"/>
</dbReference>
<dbReference type="InterPro" id="IPR029046">
    <property type="entry name" value="LolA/LolB/LppX"/>
</dbReference>
<dbReference type="Proteomes" id="UP000076335">
    <property type="component" value="Unassembled WGS sequence"/>
</dbReference>
<dbReference type="RefSeq" id="WP_062953531.1">
    <property type="nucleotide sequence ID" value="NZ_LPVY01000025.1"/>
</dbReference>
<dbReference type="EMBL" id="LPVY01000025">
    <property type="protein sequence ID" value="KZB60536.1"/>
    <property type="molecule type" value="Genomic_DNA"/>
</dbReference>